<keyword evidence="1" id="KW-0472">Membrane</keyword>
<evidence type="ECO:0000313" key="3">
    <source>
        <dbReference type="Proteomes" id="UP000706172"/>
    </source>
</evidence>
<accession>A0A931G6S5</accession>
<keyword evidence="1" id="KW-0812">Transmembrane</keyword>
<evidence type="ECO:0000313" key="2">
    <source>
        <dbReference type="EMBL" id="MBG0778681.1"/>
    </source>
</evidence>
<reference evidence="2" key="1">
    <citation type="submission" date="2020-07" db="EMBL/GenBank/DDBJ databases">
        <title>Severe corrosion of carbon steel in oil field produced water can be linked to methanogenic archaea containing a special type of NiFe hydrogenase.</title>
        <authorList>
            <person name="Lahme S."/>
            <person name="Mand J."/>
            <person name="Longwell J."/>
            <person name="Smith R."/>
            <person name="Enning D."/>
        </authorList>
    </citation>
    <scope>NUCLEOTIDE SEQUENCE</scope>
    <source>
        <strain evidence="2">MIC098Bin6</strain>
    </source>
</reference>
<organism evidence="2 3">
    <name type="scientific">Desulfotignum balticum</name>
    <dbReference type="NCBI Taxonomy" id="115781"/>
    <lineage>
        <taxon>Bacteria</taxon>
        <taxon>Pseudomonadati</taxon>
        <taxon>Thermodesulfobacteriota</taxon>
        <taxon>Desulfobacteria</taxon>
        <taxon>Desulfobacterales</taxon>
        <taxon>Desulfobacteraceae</taxon>
        <taxon>Desulfotignum</taxon>
    </lineage>
</organism>
<protein>
    <submittedName>
        <fullName evidence="2">Amino acid ABC transporter permease</fullName>
    </submittedName>
</protein>
<name>A0A931G6S5_9BACT</name>
<comment type="caution">
    <text evidence="2">The sequence shown here is derived from an EMBL/GenBank/DDBJ whole genome shotgun (WGS) entry which is preliminary data.</text>
</comment>
<keyword evidence="1" id="KW-1133">Transmembrane helix</keyword>
<evidence type="ECO:0000256" key="1">
    <source>
        <dbReference type="SAM" id="Phobius"/>
    </source>
</evidence>
<dbReference type="AlphaFoldDB" id="A0A931G6S5"/>
<dbReference type="Proteomes" id="UP000706172">
    <property type="component" value="Unassembled WGS sequence"/>
</dbReference>
<gene>
    <name evidence="2" type="ORF">H0S81_01955</name>
</gene>
<dbReference type="EMBL" id="JACCQK010000080">
    <property type="protein sequence ID" value="MBG0778681.1"/>
    <property type="molecule type" value="Genomic_DNA"/>
</dbReference>
<feature type="non-terminal residue" evidence="2">
    <location>
        <position position="36"/>
    </location>
</feature>
<sequence>MLQFLLPGLGVTVSVTLIALGLGGCIGALMAVFRVY</sequence>
<proteinExistence type="predicted"/>
<feature type="transmembrane region" description="Helical" evidence="1">
    <location>
        <begin position="6"/>
        <end position="33"/>
    </location>
</feature>